<keyword evidence="2" id="KW-1185">Reference proteome</keyword>
<proteinExistence type="predicted"/>
<dbReference type="EMBL" id="SDMP01000009">
    <property type="protein sequence ID" value="RYR40193.1"/>
    <property type="molecule type" value="Genomic_DNA"/>
</dbReference>
<comment type="caution">
    <text evidence="1">The sequence shown here is derived from an EMBL/GenBank/DDBJ whole genome shotgun (WGS) entry which is preliminary data.</text>
</comment>
<dbReference type="AlphaFoldDB" id="A0A445BND2"/>
<reference evidence="1 2" key="1">
    <citation type="submission" date="2019-01" db="EMBL/GenBank/DDBJ databases">
        <title>Sequencing of cultivated peanut Arachis hypogaea provides insights into genome evolution and oil improvement.</title>
        <authorList>
            <person name="Chen X."/>
        </authorList>
    </citation>
    <scope>NUCLEOTIDE SEQUENCE [LARGE SCALE GENOMIC DNA]</scope>
    <source>
        <strain evidence="2">cv. Fuhuasheng</strain>
        <tissue evidence="1">Leaves</tissue>
    </source>
</reference>
<gene>
    <name evidence="1" type="ORF">Ahy_A09g045897</name>
</gene>
<sequence>MVEELEELVEQVVNTGVAVALNFAENKSPPHQKVQPVSFDDKFQTLVRRSKITGNFKEKCYFWTTTLKTYDNTSSNEWDILFILNHQHPLETTKGHFASLKANTYIENLIIFIFSYDCAIYMMKWLEIIEPQNIKKSKYEWDNWTHAEVNHSRVEYASLILFDEMNRLRDRVIQESEAIRLSKPSAALLSLYCEFRSEDINSE</sequence>
<organism evidence="1 2">
    <name type="scientific">Arachis hypogaea</name>
    <name type="common">Peanut</name>
    <dbReference type="NCBI Taxonomy" id="3818"/>
    <lineage>
        <taxon>Eukaryota</taxon>
        <taxon>Viridiplantae</taxon>
        <taxon>Streptophyta</taxon>
        <taxon>Embryophyta</taxon>
        <taxon>Tracheophyta</taxon>
        <taxon>Spermatophyta</taxon>
        <taxon>Magnoliopsida</taxon>
        <taxon>eudicotyledons</taxon>
        <taxon>Gunneridae</taxon>
        <taxon>Pentapetalae</taxon>
        <taxon>rosids</taxon>
        <taxon>fabids</taxon>
        <taxon>Fabales</taxon>
        <taxon>Fabaceae</taxon>
        <taxon>Papilionoideae</taxon>
        <taxon>50 kb inversion clade</taxon>
        <taxon>dalbergioids sensu lato</taxon>
        <taxon>Dalbergieae</taxon>
        <taxon>Pterocarpus clade</taxon>
        <taxon>Arachis</taxon>
    </lineage>
</organism>
<protein>
    <submittedName>
        <fullName evidence="1">Uncharacterized protein</fullName>
    </submittedName>
</protein>
<dbReference type="Proteomes" id="UP000289738">
    <property type="component" value="Chromosome A09"/>
</dbReference>
<accession>A0A445BND2</accession>
<evidence type="ECO:0000313" key="1">
    <source>
        <dbReference type="EMBL" id="RYR40193.1"/>
    </source>
</evidence>
<name>A0A445BND2_ARAHY</name>
<evidence type="ECO:0000313" key="2">
    <source>
        <dbReference type="Proteomes" id="UP000289738"/>
    </source>
</evidence>